<comment type="caution">
    <text evidence="2">The sequence shown here is derived from an EMBL/GenBank/DDBJ whole genome shotgun (WGS) entry which is preliminary data.</text>
</comment>
<evidence type="ECO:0000313" key="2">
    <source>
        <dbReference type="EMBL" id="CAL1532798.1"/>
    </source>
</evidence>
<reference evidence="2 3" key="1">
    <citation type="submission" date="2024-04" db="EMBL/GenBank/DDBJ databases">
        <authorList>
            <consortium name="Genoscope - CEA"/>
            <person name="William W."/>
        </authorList>
    </citation>
    <scope>NUCLEOTIDE SEQUENCE [LARGE SCALE GENOMIC DNA]</scope>
</reference>
<dbReference type="PANTHER" id="PTHR28584:SF1">
    <property type="entry name" value="PROTEIN FAM228B"/>
    <property type="match status" value="1"/>
</dbReference>
<evidence type="ECO:0000313" key="3">
    <source>
        <dbReference type="Proteomes" id="UP001497497"/>
    </source>
</evidence>
<dbReference type="PANTHER" id="PTHR28584">
    <property type="entry name" value="FAMILY WITH SEQUENCE SIMILARITY 228 MEMBER A"/>
    <property type="match status" value="1"/>
</dbReference>
<name>A0AAV2HKN7_LYMST</name>
<sequence length="422" mass="49289">MEMELTTKKQSGKLTIHDKDVVDHVILDSQKAKSEFELQKSKQPTKMSDSVISSLPKTPSTISVTKLPLNKSANAQNWLDKETIKELQERTDQETLSAKKLYSSLLETEQTFVKKLDDLLTHKELVDLRRKELLYLKWSEQVFEPIRKKIVEAVDGSDWLHLDRRKREMHRQFLEHVNKRGYVFLEDDDREQYYGQALNDHRPAPIKITTEVLKDPLLTLSRKRAEEERTILQCSTGYKYSDKDVETVKLPPLPLIPLGRHGVDSRKWLQMPLTNIESESRMRSRNRMLGINTKSLIDFSAWAQSGFDPKLVEQELQIPRRRTFLEKPPFGKPPVEIPKTSFIDPEEFADKIINTNPFPTHMARLRAEAEERRAYFEDQLQQQQQFMGDEHFMEQPFGYFTDVQMPKSADLQLQPLVLAVQD</sequence>
<dbReference type="Proteomes" id="UP001497497">
    <property type="component" value="Unassembled WGS sequence"/>
</dbReference>
<comment type="similarity">
    <text evidence="1">Belongs to the FAM228 family.</text>
</comment>
<organism evidence="2 3">
    <name type="scientific">Lymnaea stagnalis</name>
    <name type="common">Great pond snail</name>
    <name type="synonym">Helix stagnalis</name>
    <dbReference type="NCBI Taxonomy" id="6523"/>
    <lineage>
        <taxon>Eukaryota</taxon>
        <taxon>Metazoa</taxon>
        <taxon>Spiralia</taxon>
        <taxon>Lophotrochozoa</taxon>
        <taxon>Mollusca</taxon>
        <taxon>Gastropoda</taxon>
        <taxon>Heterobranchia</taxon>
        <taxon>Euthyneura</taxon>
        <taxon>Panpulmonata</taxon>
        <taxon>Hygrophila</taxon>
        <taxon>Lymnaeoidea</taxon>
        <taxon>Lymnaeidae</taxon>
        <taxon>Lymnaea</taxon>
    </lineage>
</organism>
<evidence type="ECO:0000256" key="1">
    <source>
        <dbReference type="ARBA" id="ARBA00007753"/>
    </source>
</evidence>
<accession>A0AAV2HKN7</accession>
<proteinExistence type="inferred from homology"/>
<dbReference type="AlphaFoldDB" id="A0AAV2HKN7"/>
<gene>
    <name evidence="2" type="ORF">GSLYS_00006816001</name>
</gene>
<protein>
    <submittedName>
        <fullName evidence="2">Uncharacterized protein</fullName>
    </submittedName>
</protein>
<keyword evidence="3" id="KW-1185">Reference proteome</keyword>
<dbReference type="InterPro" id="IPR040046">
    <property type="entry name" value="FAM228"/>
</dbReference>
<dbReference type="EMBL" id="CAXITT010000125">
    <property type="protein sequence ID" value="CAL1532798.1"/>
    <property type="molecule type" value="Genomic_DNA"/>
</dbReference>